<sequence length="321" mass="36878">MLKNFILFISLMGSSAFFSGMEAAIFSISRFRLKTLLFENKKGAQILSSLRKTPQKTLITILLSNDLVNIGAASVATIFLNEIVKIYNLNVTWAFFLETIAMTSILLIFGEITPKVIAFSNAEFFALRLGKIIELATRLFEPVAWVSERIIRKIAPIEKTTTVSEDEIKYMLDEARKIGILEEKEERIVKLILQFGKRRVREIMIPKEKVVGIHYRARIEEAKELMQKTKHSRLCVYDEKGNIQGVIYAKDIFLNPDSLKTETALTLMRKPHFVSEEKFVDDLLLEFRKKGIHFGVVLNRQNEFAGIVTLNDILSFLFYEL</sequence>
<dbReference type="InterPro" id="IPR044751">
    <property type="entry name" value="Ion_transp-like_CBS"/>
</dbReference>
<evidence type="ECO:0000256" key="6">
    <source>
        <dbReference type="ARBA" id="ARBA00023136"/>
    </source>
</evidence>
<dbReference type="CDD" id="cd04590">
    <property type="entry name" value="CBS_pair_CorC_HlyC_assoc"/>
    <property type="match status" value="1"/>
</dbReference>
<feature type="transmembrane region" description="Helical" evidence="9">
    <location>
        <begin position="86"/>
        <end position="109"/>
    </location>
</feature>
<feature type="domain" description="CBS" evidence="10">
    <location>
        <begin position="204"/>
        <end position="262"/>
    </location>
</feature>
<dbReference type="InterPro" id="IPR002550">
    <property type="entry name" value="CNNM"/>
</dbReference>
<evidence type="ECO:0000259" key="11">
    <source>
        <dbReference type="PROSITE" id="PS51846"/>
    </source>
</evidence>
<protein>
    <submittedName>
        <fullName evidence="12">HlyC/CorC family transporter</fullName>
    </submittedName>
</protein>
<evidence type="ECO:0000256" key="5">
    <source>
        <dbReference type="ARBA" id="ARBA00023122"/>
    </source>
</evidence>
<evidence type="ECO:0000256" key="1">
    <source>
        <dbReference type="ARBA" id="ARBA00004141"/>
    </source>
</evidence>
<evidence type="ECO:0000256" key="9">
    <source>
        <dbReference type="SAM" id="Phobius"/>
    </source>
</evidence>
<comment type="caution">
    <text evidence="12">The sequence shown here is derived from an EMBL/GenBank/DDBJ whole genome shotgun (WGS) entry which is preliminary data.</text>
</comment>
<keyword evidence="2 8" id="KW-0812">Transmembrane</keyword>
<evidence type="ECO:0000256" key="8">
    <source>
        <dbReference type="PROSITE-ProRule" id="PRU01193"/>
    </source>
</evidence>
<feature type="domain" description="CBS" evidence="10">
    <location>
        <begin position="267"/>
        <end position="321"/>
    </location>
</feature>
<keyword evidence="6 8" id="KW-0472">Membrane</keyword>
<keyword evidence="3" id="KW-0677">Repeat</keyword>
<evidence type="ECO:0000259" key="10">
    <source>
        <dbReference type="PROSITE" id="PS51371"/>
    </source>
</evidence>
<name>A0A7C4TH76_UNCW3</name>
<feature type="transmembrane region" description="Helical" evidence="9">
    <location>
        <begin position="6"/>
        <end position="28"/>
    </location>
</feature>
<keyword evidence="5 7" id="KW-0129">CBS domain</keyword>
<dbReference type="PROSITE" id="PS51846">
    <property type="entry name" value="CNNM"/>
    <property type="match status" value="1"/>
</dbReference>
<dbReference type="Pfam" id="PF01595">
    <property type="entry name" value="CNNM"/>
    <property type="match status" value="1"/>
</dbReference>
<dbReference type="GO" id="GO:0005886">
    <property type="term" value="C:plasma membrane"/>
    <property type="evidence" value="ECO:0007669"/>
    <property type="project" value="TreeGrafter"/>
</dbReference>
<evidence type="ECO:0000256" key="2">
    <source>
        <dbReference type="ARBA" id="ARBA00022692"/>
    </source>
</evidence>
<dbReference type="Gene3D" id="3.10.580.10">
    <property type="entry name" value="CBS-domain"/>
    <property type="match status" value="1"/>
</dbReference>
<dbReference type="AlphaFoldDB" id="A0A7C4TH76"/>
<evidence type="ECO:0000256" key="3">
    <source>
        <dbReference type="ARBA" id="ARBA00022737"/>
    </source>
</evidence>
<feature type="domain" description="CNNM transmembrane" evidence="11">
    <location>
        <begin position="1"/>
        <end position="185"/>
    </location>
</feature>
<dbReference type="SMART" id="SM00116">
    <property type="entry name" value="CBS"/>
    <property type="match status" value="2"/>
</dbReference>
<accession>A0A7C4TH76</accession>
<dbReference type="PANTHER" id="PTHR22777">
    <property type="entry name" value="HEMOLYSIN-RELATED"/>
    <property type="match status" value="1"/>
</dbReference>
<feature type="transmembrane region" description="Helical" evidence="9">
    <location>
        <begin position="58"/>
        <end position="80"/>
    </location>
</feature>
<evidence type="ECO:0000313" key="12">
    <source>
        <dbReference type="EMBL" id="HGV96889.1"/>
    </source>
</evidence>
<dbReference type="InterPro" id="IPR046342">
    <property type="entry name" value="CBS_dom_sf"/>
</dbReference>
<proteinExistence type="predicted"/>
<reference evidence="12" key="1">
    <citation type="journal article" date="2020" name="mSystems">
        <title>Genome- and Community-Level Interaction Insights into Carbon Utilization and Element Cycling Functions of Hydrothermarchaeota in Hydrothermal Sediment.</title>
        <authorList>
            <person name="Zhou Z."/>
            <person name="Liu Y."/>
            <person name="Xu W."/>
            <person name="Pan J."/>
            <person name="Luo Z.H."/>
            <person name="Li M."/>
        </authorList>
    </citation>
    <scope>NUCLEOTIDE SEQUENCE [LARGE SCALE GENOMIC DNA]</scope>
    <source>
        <strain evidence="12">SpSt-774</strain>
    </source>
</reference>
<dbReference type="InterPro" id="IPR000644">
    <property type="entry name" value="CBS_dom"/>
</dbReference>
<dbReference type="PANTHER" id="PTHR22777:SF17">
    <property type="entry name" value="UPF0053 PROTEIN SLL0260"/>
    <property type="match status" value="1"/>
</dbReference>
<dbReference type="EMBL" id="DTGZ01000023">
    <property type="protein sequence ID" value="HGV96889.1"/>
    <property type="molecule type" value="Genomic_DNA"/>
</dbReference>
<gene>
    <name evidence="12" type="ORF">ENV60_01145</name>
</gene>
<dbReference type="Pfam" id="PF00571">
    <property type="entry name" value="CBS"/>
    <property type="match status" value="2"/>
</dbReference>
<dbReference type="SUPFAM" id="SSF54631">
    <property type="entry name" value="CBS-domain pair"/>
    <property type="match status" value="1"/>
</dbReference>
<evidence type="ECO:0000256" key="7">
    <source>
        <dbReference type="PROSITE-ProRule" id="PRU00703"/>
    </source>
</evidence>
<keyword evidence="4 8" id="KW-1133">Transmembrane helix</keyword>
<organism evidence="12">
    <name type="scientific">candidate division WOR-3 bacterium</name>
    <dbReference type="NCBI Taxonomy" id="2052148"/>
    <lineage>
        <taxon>Bacteria</taxon>
        <taxon>Bacteria division WOR-3</taxon>
    </lineage>
</organism>
<evidence type="ECO:0000256" key="4">
    <source>
        <dbReference type="ARBA" id="ARBA00022989"/>
    </source>
</evidence>
<dbReference type="PROSITE" id="PS51371">
    <property type="entry name" value="CBS"/>
    <property type="match status" value="2"/>
</dbReference>
<comment type="subcellular location">
    <subcellularLocation>
        <location evidence="1">Membrane</location>
        <topology evidence="1">Multi-pass membrane protein</topology>
    </subcellularLocation>
</comment>